<feature type="domain" description="Mur ligase C-terminal" evidence="18">
    <location>
        <begin position="342"/>
        <end position="467"/>
    </location>
</feature>
<comment type="catalytic activity">
    <reaction evidence="8 15">
        <text>UDP-N-acetyl-alpha-D-muramoyl-L-alanyl-D-glutamate + meso-2,6-diaminopimelate + ATP = UDP-N-acetyl-alpha-D-muramoyl-L-alanyl-gamma-D-glutamyl-meso-2,6-diaminopimelate + ADP + phosphate + H(+)</text>
        <dbReference type="Rhea" id="RHEA:23676"/>
        <dbReference type="ChEBI" id="CHEBI:15378"/>
        <dbReference type="ChEBI" id="CHEBI:30616"/>
        <dbReference type="ChEBI" id="CHEBI:43474"/>
        <dbReference type="ChEBI" id="CHEBI:57791"/>
        <dbReference type="ChEBI" id="CHEBI:83900"/>
        <dbReference type="ChEBI" id="CHEBI:83905"/>
        <dbReference type="ChEBI" id="CHEBI:456216"/>
        <dbReference type="EC" id="6.3.2.13"/>
    </reaction>
</comment>
<keyword evidence="5 15" id="KW-0573">Peptidoglycan synthesis</keyword>
<evidence type="ECO:0000256" key="6">
    <source>
        <dbReference type="ARBA" id="ARBA00023306"/>
    </source>
</evidence>
<dbReference type="GO" id="GO:0051301">
    <property type="term" value="P:cell division"/>
    <property type="evidence" value="ECO:0007669"/>
    <property type="project" value="UniProtKB-KW"/>
</dbReference>
<evidence type="ECO:0000259" key="18">
    <source>
        <dbReference type="Pfam" id="PF02875"/>
    </source>
</evidence>
<feature type="binding site" evidence="15">
    <location>
        <position position="185"/>
    </location>
    <ligand>
        <name>UDP-N-acetyl-alpha-D-muramoyl-L-alanyl-D-glutamate</name>
        <dbReference type="ChEBI" id="CHEBI:83900"/>
    </ligand>
</feature>
<feature type="binding site" evidence="15">
    <location>
        <position position="157"/>
    </location>
    <ligand>
        <name>UDP-N-acetyl-alpha-D-muramoyl-L-alanyl-D-glutamate</name>
        <dbReference type="ChEBI" id="CHEBI:83900"/>
    </ligand>
</feature>
<comment type="cofactor">
    <cofactor evidence="15">
        <name>Mg(2+)</name>
        <dbReference type="ChEBI" id="CHEBI:18420"/>
    </cofactor>
</comment>
<dbReference type="Pfam" id="PF02875">
    <property type="entry name" value="Mur_ligase_C"/>
    <property type="match status" value="1"/>
</dbReference>
<keyword evidence="21" id="KW-1185">Reference proteome</keyword>
<evidence type="ECO:0000313" key="21">
    <source>
        <dbReference type="Proteomes" id="UP000572212"/>
    </source>
</evidence>
<feature type="binding site" evidence="15">
    <location>
        <position position="391"/>
    </location>
    <ligand>
        <name>meso-2,6-diaminopimelate</name>
        <dbReference type="ChEBI" id="CHEBI:57791"/>
    </ligand>
</feature>
<dbReference type="SUPFAM" id="SSF63418">
    <property type="entry name" value="MurE/MurF N-terminal domain"/>
    <property type="match status" value="1"/>
</dbReference>
<dbReference type="GO" id="GO:0005524">
    <property type="term" value="F:ATP binding"/>
    <property type="evidence" value="ECO:0007669"/>
    <property type="project" value="UniProtKB-UniRule"/>
</dbReference>
<evidence type="ECO:0000256" key="15">
    <source>
        <dbReference type="HAMAP-Rule" id="MF_00208"/>
    </source>
</evidence>
<evidence type="ECO:0000256" key="2">
    <source>
        <dbReference type="ARBA" id="ARBA00005898"/>
    </source>
</evidence>
<name>A0A841RH30_9BACI</name>
<organism evidence="20 21">
    <name type="scientific">Gracilibacillus halotolerans</name>
    <dbReference type="NCBI Taxonomy" id="74386"/>
    <lineage>
        <taxon>Bacteria</taxon>
        <taxon>Bacillati</taxon>
        <taxon>Bacillota</taxon>
        <taxon>Bacilli</taxon>
        <taxon>Bacillales</taxon>
        <taxon>Bacillaceae</taxon>
        <taxon>Gracilibacillus</taxon>
    </lineage>
</organism>
<dbReference type="Gene3D" id="3.40.1390.10">
    <property type="entry name" value="MurE/MurF, N-terminal domain"/>
    <property type="match status" value="1"/>
</dbReference>
<dbReference type="InterPro" id="IPR005761">
    <property type="entry name" value="UDP-N-AcMur-Glu-dNH2Pim_ligase"/>
</dbReference>
<dbReference type="InterPro" id="IPR036565">
    <property type="entry name" value="Mur-like_cat_sf"/>
</dbReference>
<comment type="subcellular location">
    <subcellularLocation>
        <location evidence="15 16">Cytoplasm</location>
    </subcellularLocation>
</comment>
<dbReference type="PANTHER" id="PTHR23135:SF4">
    <property type="entry name" value="UDP-N-ACETYLMURAMOYL-L-ALANYL-D-GLUTAMATE--2,6-DIAMINOPIMELATE LIGASE MURE HOMOLOG, CHLOROPLASTIC"/>
    <property type="match status" value="1"/>
</dbReference>
<dbReference type="SUPFAM" id="SSF53623">
    <property type="entry name" value="MurD-like peptide ligases, catalytic domain"/>
    <property type="match status" value="1"/>
</dbReference>
<evidence type="ECO:0000256" key="13">
    <source>
        <dbReference type="ARBA" id="ARBA00076158"/>
    </source>
</evidence>
<dbReference type="Proteomes" id="UP000572212">
    <property type="component" value="Unassembled WGS sequence"/>
</dbReference>
<gene>
    <name evidence="15" type="primary">murE</name>
    <name evidence="20" type="ORF">GGQ92_000119</name>
</gene>
<dbReference type="Pfam" id="PF01225">
    <property type="entry name" value="Mur_ligase"/>
    <property type="match status" value="1"/>
</dbReference>
<dbReference type="NCBIfam" id="NF001126">
    <property type="entry name" value="PRK00139.1-4"/>
    <property type="match status" value="1"/>
</dbReference>
<feature type="binding site" evidence="15">
    <location>
        <begin position="415"/>
        <end position="418"/>
    </location>
    <ligand>
        <name>meso-2,6-diaminopimelate</name>
        <dbReference type="ChEBI" id="CHEBI:57791"/>
    </ligand>
</feature>
<keyword evidence="4 15" id="KW-0133">Cell shape</keyword>
<dbReference type="Pfam" id="PF08245">
    <property type="entry name" value="Mur_ligase_M"/>
    <property type="match status" value="1"/>
</dbReference>
<dbReference type="AlphaFoldDB" id="A0A841RH30"/>
<keyword evidence="15" id="KW-0963">Cytoplasm</keyword>
<dbReference type="InterPro" id="IPR013221">
    <property type="entry name" value="Mur_ligase_cen"/>
</dbReference>
<dbReference type="UniPathway" id="UPA00219"/>
<evidence type="ECO:0000259" key="19">
    <source>
        <dbReference type="Pfam" id="PF08245"/>
    </source>
</evidence>
<dbReference type="PANTHER" id="PTHR23135">
    <property type="entry name" value="MUR LIGASE FAMILY MEMBER"/>
    <property type="match status" value="1"/>
</dbReference>
<dbReference type="GO" id="GO:0000287">
    <property type="term" value="F:magnesium ion binding"/>
    <property type="evidence" value="ECO:0007669"/>
    <property type="project" value="UniProtKB-UniRule"/>
</dbReference>
<dbReference type="GO" id="GO:0071555">
    <property type="term" value="P:cell wall organization"/>
    <property type="evidence" value="ECO:0007669"/>
    <property type="project" value="UniProtKB-KW"/>
</dbReference>
<evidence type="ECO:0000256" key="12">
    <source>
        <dbReference type="ARBA" id="ARBA00075482"/>
    </source>
</evidence>
<keyword evidence="15" id="KW-0460">Magnesium</keyword>
<dbReference type="GO" id="GO:0009252">
    <property type="term" value="P:peptidoglycan biosynthetic process"/>
    <property type="evidence" value="ECO:0007669"/>
    <property type="project" value="UniProtKB-UniRule"/>
</dbReference>
<evidence type="ECO:0000256" key="16">
    <source>
        <dbReference type="RuleBase" id="RU004135"/>
    </source>
</evidence>
<keyword evidence="15" id="KW-0547">Nucleotide-binding</keyword>
<feature type="binding site" evidence="15">
    <location>
        <position position="37"/>
    </location>
    <ligand>
        <name>UDP-N-acetyl-alpha-D-muramoyl-L-alanyl-D-glutamate</name>
        <dbReference type="ChEBI" id="CHEBI:83900"/>
    </ligand>
</feature>
<dbReference type="EMBL" id="JACHON010000001">
    <property type="protein sequence ID" value="MBB6511352.1"/>
    <property type="molecule type" value="Genomic_DNA"/>
</dbReference>
<dbReference type="Gene3D" id="3.40.1190.10">
    <property type="entry name" value="Mur-like, catalytic domain"/>
    <property type="match status" value="1"/>
</dbReference>
<dbReference type="FunFam" id="3.90.190.20:FF:000006">
    <property type="entry name" value="UDP-N-acetylmuramoyl-L-alanyl-D-glutamate--2,6-diaminopimelate ligase"/>
    <property type="match status" value="1"/>
</dbReference>
<comment type="similarity">
    <text evidence="2 15">Belongs to the MurCDEF family. MurE subfamily.</text>
</comment>
<feature type="binding site" evidence="15">
    <location>
        <position position="465"/>
    </location>
    <ligand>
        <name>meso-2,6-diaminopimelate</name>
        <dbReference type="ChEBI" id="CHEBI:57791"/>
    </ligand>
</feature>
<comment type="caution">
    <text evidence="20">The sequence shown here is derived from an EMBL/GenBank/DDBJ whole genome shotgun (WGS) entry which is preliminary data.</text>
</comment>
<evidence type="ECO:0000256" key="3">
    <source>
        <dbReference type="ARBA" id="ARBA00022618"/>
    </source>
</evidence>
<evidence type="ECO:0000256" key="7">
    <source>
        <dbReference type="ARBA" id="ARBA00023316"/>
    </source>
</evidence>
<evidence type="ECO:0000256" key="4">
    <source>
        <dbReference type="ARBA" id="ARBA00022960"/>
    </source>
</evidence>
<keyword evidence="3 15" id="KW-0132">Cell division</keyword>
<feature type="binding site" evidence="15">
    <location>
        <position position="193"/>
    </location>
    <ligand>
        <name>UDP-N-acetyl-alpha-D-muramoyl-L-alanyl-D-glutamate</name>
        <dbReference type="ChEBI" id="CHEBI:83900"/>
    </ligand>
</feature>
<proteinExistence type="inferred from homology"/>
<comment type="pathway">
    <text evidence="1 15 16">Cell wall biogenesis; peptidoglycan biosynthesis.</text>
</comment>
<dbReference type="NCBIfam" id="NF001124">
    <property type="entry name" value="PRK00139.1-2"/>
    <property type="match status" value="1"/>
</dbReference>
<sequence length="494" mass="54533">MEKGDGMNLQQLIEVLPEYKIINKDIDSEITSVEIDSREIIAGSLFICIEGYTVDGHDYVETAVKNGAVAIISEKKLSIQDVPIILVPDTKRALPLLANNFYAHPSQRFRLIGVTGTNGKTSVSHYINEILRKTGQKTGLIGTIEMKINETSYPVKNTTPDALFLQKSFNKMNDAGAETVTMEVSSHALDLGRVHGSDFDIAVFTNLSQDHLDFHGTMDNYLVAKSLLFSQLGNTYNTNRPKFAIINNDDKNSDFLKRVSAQPILTYGIHTPSTFQAYNIQYGSTGVSFDMQTPEGNISINSHLMGEFSVYNMLAAATCTYACGIPLESIQRALEKMDSVKGRFQPIANTKEIGVIVDYAHTPDSLKNVLKTIKQFCNGKIHVVVGCGGDRDRTKRPLMAQAACELADLAIFTSDNPRSEDPAQILNDMTTDLAYSNFKVIEDRESAIRDAIKNATANDIVLIAGKGHETYQILGNQTIDFDDAKIAAKYLEKY</sequence>
<feature type="domain" description="Mur ligase central" evidence="19">
    <location>
        <begin position="114"/>
        <end position="319"/>
    </location>
</feature>
<feature type="binding site" evidence="15">
    <location>
        <position position="469"/>
    </location>
    <ligand>
        <name>meso-2,6-diaminopimelate</name>
        <dbReference type="ChEBI" id="CHEBI:57791"/>
    </ligand>
</feature>
<evidence type="ECO:0000259" key="17">
    <source>
        <dbReference type="Pfam" id="PF01225"/>
    </source>
</evidence>
<dbReference type="Gene3D" id="3.90.190.20">
    <property type="entry name" value="Mur ligase, C-terminal domain"/>
    <property type="match status" value="1"/>
</dbReference>
<protein>
    <recommendedName>
        <fullName evidence="11 15">UDP-N-acetylmuramoyl-L-alanyl-D-glutamate--2,6-diaminopimelate ligase</fullName>
        <ecNumber evidence="10 15">6.3.2.13</ecNumber>
    </recommendedName>
    <alternativeName>
        <fullName evidence="12 15">Meso-A2pm-adding enzyme</fullName>
    </alternativeName>
    <alternativeName>
        <fullName evidence="13 15">Meso-diaminopimelate-adding enzyme</fullName>
    </alternativeName>
    <alternativeName>
        <fullName evidence="14 15">UDP-MurNAc-L-Ala-D-Glu:meso-diaminopimelate ligase</fullName>
    </alternativeName>
    <alternativeName>
        <fullName evidence="15">UDP-MurNAc-tripeptide synthetase</fullName>
    </alternativeName>
    <alternativeName>
        <fullName evidence="15">UDP-N-acetylmuramyl-tripeptide synthetase</fullName>
    </alternativeName>
</protein>
<evidence type="ECO:0000256" key="8">
    <source>
        <dbReference type="ARBA" id="ARBA00050251"/>
    </source>
</evidence>
<dbReference type="NCBIfam" id="TIGR01085">
    <property type="entry name" value="murE"/>
    <property type="match status" value="1"/>
</dbReference>
<comment type="PTM">
    <text evidence="15">Carboxylation is probably crucial for Mg(2+) binding and, consequently, for the gamma-phosphate positioning of ATP.</text>
</comment>
<dbReference type="InterPro" id="IPR035911">
    <property type="entry name" value="MurE/MurF_N"/>
</dbReference>
<accession>A0A841RH30</accession>
<feature type="domain" description="Mur ligase N-terminal catalytic" evidence="17">
    <location>
        <begin position="29"/>
        <end position="102"/>
    </location>
</feature>
<evidence type="ECO:0000256" key="9">
    <source>
        <dbReference type="ARBA" id="ARBA00056782"/>
    </source>
</evidence>
<dbReference type="InterPro" id="IPR004101">
    <property type="entry name" value="Mur_ligase_C"/>
</dbReference>
<evidence type="ECO:0000313" key="20">
    <source>
        <dbReference type="EMBL" id="MBB6511352.1"/>
    </source>
</evidence>
<feature type="modified residue" description="N6-carboxylysine" evidence="15">
    <location>
        <position position="225"/>
    </location>
</feature>
<reference evidence="20 21" key="1">
    <citation type="submission" date="2020-08" db="EMBL/GenBank/DDBJ databases">
        <title>Genomic Encyclopedia of Type Strains, Phase IV (KMG-IV): sequencing the most valuable type-strain genomes for metagenomic binning, comparative biology and taxonomic classification.</title>
        <authorList>
            <person name="Goeker M."/>
        </authorList>
    </citation>
    <scope>NUCLEOTIDE SEQUENCE [LARGE SCALE GENOMIC DNA]</scope>
    <source>
        <strain evidence="20 21">DSM 11805</strain>
    </source>
</reference>
<comment type="function">
    <text evidence="9 15">Catalyzes the addition of meso-diaminopimelic acid to the nucleotide precursor UDP-N-acetylmuramoyl-L-alanyl-D-glutamate (UMAG) in the biosynthesis of bacterial cell-wall peptidoglycan.</text>
</comment>
<keyword evidence="7 15" id="KW-0961">Cell wall biogenesis/degradation</keyword>
<evidence type="ECO:0000256" key="11">
    <source>
        <dbReference type="ARBA" id="ARBA00072883"/>
    </source>
</evidence>
<dbReference type="InterPro" id="IPR000713">
    <property type="entry name" value="Mur_ligase_N"/>
</dbReference>
<keyword evidence="6 15" id="KW-0131">Cell cycle</keyword>
<feature type="binding site" evidence="15">
    <location>
        <begin position="158"/>
        <end position="159"/>
    </location>
    <ligand>
        <name>UDP-N-acetyl-alpha-D-muramoyl-L-alanyl-D-glutamate</name>
        <dbReference type="ChEBI" id="CHEBI:83900"/>
    </ligand>
</feature>
<evidence type="ECO:0000256" key="10">
    <source>
        <dbReference type="ARBA" id="ARBA00066633"/>
    </source>
</evidence>
<dbReference type="GO" id="GO:0005737">
    <property type="term" value="C:cytoplasm"/>
    <property type="evidence" value="ECO:0007669"/>
    <property type="project" value="UniProtKB-SubCell"/>
</dbReference>
<evidence type="ECO:0000256" key="1">
    <source>
        <dbReference type="ARBA" id="ARBA00004752"/>
    </source>
</evidence>
<evidence type="ECO:0000256" key="14">
    <source>
        <dbReference type="ARBA" id="ARBA00081560"/>
    </source>
</evidence>
<dbReference type="GO" id="GO:0008360">
    <property type="term" value="P:regulation of cell shape"/>
    <property type="evidence" value="ECO:0007669"/>
    <property type="project" value="UniProtKB-KW"/>
</dbReference>
<feature type="binding site" evidence="15">
    <location>
        <begin position="116"/>
        <end position="122"/>
    </location>
    <ligand>
        <name>ATP</name>
        <dbReference type="ChEBI" id="CHEBI:30616"/>
    </ligand>
</feature>
<dbReference type="HAMAP" id="MF_00208">
    <property type="entry name" value="MurE"/>
    <property type="match status" value="1"/>
</dbReference>
<feature type="short sequence motif" description="Meso-diaminopimelate recognition motif" evidence="15">
    <location>
        <begin position="415"/>
        <end position="418"/>
    </location>
</feature>
<dbReference type="InterPro" id="IPR036615">
    <property type="entry name" value="Mur_ligase_C_dom_sf"/>
</dbReference>
<evidence type="ECO:0000256" key="5">
    <source>
        <dbReference type="ARBA" id="ARBA00022984"/>
    </source>
</evidence>
<comment type="caution">
    <text evidence="15">Lacks conserved residue(s) required for the propagation of feature annotation.</text>
</comment>
<dbReference type="SUPFAM" id="SSF53244">
    <property type="entry name" value="MurD-like peptide ligases, peptide-binding domain"/>
    <property type="match status" value="1"/>
</dbReference>
<dbReference type="GO" id="GO:0008765">
    <property type="term" value="F:UDP-N-acetylmuramoylalanyl-D-glutamate-2,6-diaminopimelate ligase activity"/>
    <property type="evidence" value="ECO:0007669"/>
    <property type="project" value="UniProtKB-UniRule"/>
</dbReference>
<keyword evidence="15" id="KW-0067">ATP-binding</keyword>
<dbReference type="EC" id="6.3.2.13" evidence="10 15"/>
<keyword evidence="15 20" id="KW-0436">Ligase</keyword>